<feature type="signal peptide" evidence="1">
    <location>
        <begin position="1"/>
        <end position="19"/>
    </location>
</feature>
<dbReference type="Proteomes" id="UP001597546">
    <property type="component" value="Unassembled WGS sequence"/>
</dbReference>
<evidence type="ECO:0000313" key="2">
    <source>
        <dbReference type="EMBL" id="MFD2732096.1"/>
    </source>
</evidence>
<evidence type="ECO:0008006" key="4">
    <source>
        <dbReference type="Google" id="ProtNLM"/>
    </source>
</evidence>
<protein>
    <recommendedName>
        <fullName evidence="4">Outer membrane protein beta-barrel domain-containing protein</fullName>
    </recommendedName>
</protein>
<proteinExistence type="predicted"/>
<dbReference type="EMBL" id="JBHULV010000029">
    <property type="protein sequence ID" value="MFD2732096.1"/>
    <property type="molecule type" value="Genomic_DNA"/>
</dbReference>
<sequence length="188" mass="20869">MKKLIILTAFMFLMVGAKAQDDQLYFGLYRMSSADVTLKTGNASFKANNLIFKIDWLAGNTAWVGGDFSLVPNIDWGGTVEAKETIHGAWAEVDFGWYVNPKKPIKILGSETHIGLGFIGGFKSAGFSTAGITFPGASLSALTYLNDKIVINTKYHYSFFFNNTESEYTARNIKLAFDCTYRVVINWV</sequence>
<comment type="caution">
    <text evidence="2">The sequence shown here is derived from an EMBL/GenBank/DDBJ whole genome shotgun (WGS) entry which is preliminary data.</text>
</comment>
<accession>A0ABW5TVE9</accession>
<dbReference type="RefSeq" id="WP_379041427.1">
    <property type="nucleotide sequence ID" value="NZ_JBHSKW010000014.1"/>
</dbReference>
<evidence type="ECO:0000313" key="3">
    <source>
        <dbReference type="Proteomes" id="UP001597546"/>
    </source>
</evidence>
<keyword evidence="3" id="KW-1185">Reference proteome</keyword>
<organism evidence="2 3">
    <name type="scientific">Pedobacter alpinus</name>
    <dbReference type="NCBI Taxonomy" id="1590643"/>
    <lineage>
        <taxon>Bacteria</taxon>
        <taxon>Pseudomonadati</taxon>
        <taxon>Bacteroidota</taxon>
        <taxon>Sphingobacteriia</taxon>
        <taxon>Sphingobacteriales</taxon>
        <taxon>Sphingobacteriaceae</taxon>
        <taxon>Pedobacter</taxon>
    </lineage>
</organism>
<gene>
    <name evidence="2" type="ORF">ACFSSE_10320</name>
</gene>
<name>A0ABW5TVE9_9SPHI</name>
<reference evidence="3" key="1">
    <citation type="journal article" date="2019" name="Int. J. Syst. Evol. Microbiol.">
        <title>The Global Catalogue of Microorganisms (GCM) 10K type strain sequencing project: providing services to taxonomists for standard genome sequencing and annotation.</title>
        <authorList>
            <consortium name="The Broad Institute Genomics Platform"/>
            <consortium name="The Broad Institute Genome Sequencing Center for Infectious Disease"/>
            <person name="Wu L."/>
            <person name="Ma J."/>
        </authorList>
    </citation>
    <scope>NUCLEOTIDE SEQUENCE [LARGE SCALE GENOMIC DNA]</scope>
    <source>
        <strain evidence="3">KCTC 42456</strain>
    </source>
</reference>
<evidence type="ECO:0000256" key="1">
    <source>
        <dbReference type="SAM" id="SignalP"/>
    </source>
</evidence>
<feature type="chain" id="PRO_5046715898" description="Outer membrane protein beta-barrel domain-containing protein" evidence="1">
    <location>
        <begin position="20"/>
        <end position="188"/>
    </location>
</feature>
<keyword evidence="1" id="KW-0732">Signal</keyword>